<dbReference type="Proteomes" id="UP001168821">
    <property type="component" value="Unassembled WGS sequence"/>
</dbReference>
<dbReference type="AlphaFoldDB" id="A0AA38HNH6"/>
<evidence type="ECO:0000313" key="3">
    <source>
        <dbReference type="EMBL" id="KAJ3640483.1"/>
    </source>
</evidence>
<sequence length="270" mass="30923">MFDSLNRKIPAHGVRPGSKDYTIIEDSIRWLNDWEDNYKSGKIDSSEFLTKNTAEGLRVTLHSALDLCVYVTEKYSFSYLLTGKINQDSLEEFFGTIRLAGGQNDHPATPTFLQLYKLLSVYSLLKPPKYGNCSVTEDKAPITLLTLEDIRTAYQDKHQEPRTIDHLKTRLNGLIHETDWEIDEILEIDTSFAEIKNCVIYYVTGYLSTPASIIEPRKQREALRNAPPLDTTTKKQAEVEDGIHISDATLTRTQTQRGQHPHQRRRPLQD</sequence>
<proteinExistence type="predicted"/>
<feature type="compositionally biased region" description="Basic and acidic residues" evidence="1">
    <location>
        <begin position="232"/>
        <end position="244"/>
    </location>
</feature>
<evidence type="ECO:0000256" key="1">
    <source>
        <dbReference type="SAM" id="MobiDB-lite"/>
    </source>
</evidence>
<comment type="caution">
    <text evidence="3">The sequence shown here is derived from an EMBL/GenBank/DDBJ whole genome shotgun (WGS) entry which is preliminary data.</text>
</comment>
<gene>
    <name evidence="3" type="ORF">Zmor_003777</name>
</gene>
<evidence type="ECO:0000313" key="4">
    <source>
        <dbReference type="Proteomes" id="UP001168821"/>
    </source>
</evidence>
<feature type="compositionally biased region" description="Basic residues" evidence="1">
    <location>
        <begin position="259"/>
        <end position="270"/>
    </location>
</feature>
<feature type="region of interest" description="Disordered" evidence="1">
    <location>
        <begin position="222"/>
        <end position="270"/>
    </location>
</feature>
<dbReference type="Pfam" id="PF21789">
    <property type="entry name" value="TNP-like_RNaseH_C"/>
    <property type="match status" value="1"/>
</dbReference>
<dbReference type="EMBL" id="JALNTZ010000010">
    <property type="protein sequence ID" value="KAJ3640483.1"/>
    <property type="molecule type" value="Genomic_DNA"/>
</dbReference>
<protein>
    <recommendedName>
        <fullName evidence="2">Transposable element P transposase-like RNase H C-terminal domain-containing protein</fullName>
    </recommendedName>
</protein>
<name>A0AA38HNH6_9CUCU</name>
<reference evidence="3" key="1">
    <citation type="journal article" date="2023" name="G3 (Bethesda)">
        <title>Whole genome assemblies of Zophobas morio and Tenebrio molitor.</title>
        <authorList>
            <person name="Kaur S."/>
            <person name="Stinson S.A."/>
            <person name="diCenzo G.C."/>
        </authorList>
    </citation>
    <scope>NUCLEOTIDE SEQUENCE</scope>
    <source>
        <strain evidence="3">QUZm001</strain>
    </source>
</reference>
<dbReference type="InterPro" id="IPR048367">
    <property type="entry name" value="TNP-like_RNaseH_C"/>
</dbReference>
<feature type="domain" description="Transposable element P transposase-like RNase H C-terminal" evidence="2">
    <location>
        <begin position="84"/>
        <end position="117"/>
    </location>
</feature>
<evidence type="ECO:0000259" key="2">
    <source>
        <dbReference type="Pfam" id="PF21789"/>
    </source>
</evidence>
<accession>A0AA38HNH6</accession>
<organism evidence="3 4">
    <name type="scientific">Zophobas morio</name>
    <dbReference type="NCBI Taxonomy" id="2755281"/>
    <lineage>
        <taxon>Eukaryota</taxon>
        <taxon>Metazoa</taxon>
        <taxon>Ecdysozoa</taxon>
        <taxon>Arthropoda</taxon>
        <taxon>Hexapoda</taxon>
        <taxon>Insecta</taxon>
        <taxon>Pterygota</taxon>
        <taxon>Neoptera</taxon>
        <taxon>Endopterygota</taxon>
        <taxon>Coleoptera</taxon>
        <taxon>Polyphaga</taxon>
        <taxon>Cucujiformia</taxon>
        <taxon>Tenebrionidae</taxon>
        <taxon>Zophobas</taxon>
    </lineage>
</organism>
<keyword evidence="4" id="KW-1185">Reference proteome</keyword>